<proteinExistence type="predicted"/>
<reference evidence="2" key="1">
    <citation type="submission" date="2018-02" db="EMBL/GenBank/DDBJ databases">
        <authorList>
            <person name="Cohen D.B."/>
            <person name="Kent A.D."/>
        </authorList>
    </citation>
    <scope>NUCLEOTIDE SEQUENCE</scope>
</reference>
<evidence type="ECO:0000256" key="1">
    <source>
        <dbReference type="SAM" id="MobiDB-lite"/>
    </source>
</evidence>
<organism evidence="2">
    <name type="scientific">Fagus sylvatica</name>
    <name type="common">Beechnut</name>
    <dbReference type="NCBI Taxonomy" id="28930"/>
    <lineage>
        <taxon>Eukaryota</taxon>
        <taxon>Viridiplantae</taxon>
        <taxon>Streptophyta</taxon>
        <taxon>Embryophyta</taxon>
        <taxon>Tracheophyta</taxon>
        <taxon>Spermatophyta</taxon>
        <taxon>Magnoliopsida</taxon>
        <taxon>eudicotyledons</taxon>
        <taxon>Gunneridae</taxon>
        <taxon>Pentapetalae</taxon>
        <taxon>rosids</taxon>
        <taxon>fabids</taxon>
        <taxon>Fagales</taxon>
        <taxon>Fagaceae</taxon>
        <taxon>Fagus</taxon>
    </lineage>
</organism>
<feature type="region of interest" description="Disordered" evidence="1">
    <location>
        <begin position="69"/>
        <end position="90"/>
    </location>
</feature>
<gene>
    <name evidence="2" type="ORF">FSB_LOCUS47930</name>
</gene>
<sequence length="90" mass="9772">MAREVQAWRFLVLVLFLGFAFVLSTIQARTLHAPNHHHHYNALMKPTSPSQAGTGHYFAEVLDELWGIKDSGPSGGGSGHEYVNSEGGAP</sequence>
<protein>
    <submittedName>
        <fullName evidence="2">Uncharacterized protein</fullName>
    </submittedName>
</protein>
<dbReference type="AlphaFoldDB" id="A0A2N9I6L4"/>
<dbReference type="EMBL" id="OIVN01004935">
    <property type="protein sequence ID" value="SPD20048.1"/>
    <property type="molecule type" value="Genomic_DNA"/>
</dbReference>
<evidence type="ECO:0000313" key="2">
    <source>
        <dbReference type="EMBL" id="SPD20048.1"/>
    </source>
</evidence>
<accession>A0A2N9I6L4</accession>
<name>A0A2N9I6L4_FAGSY</name>